<feature type="region of interest" description="Disordered" evidence="1">
    <location>
        <begin position="501"/>
        <end position="535"/>
    </location>
</feature>
<feature type="compositionally biased region" description="Low complexity" evidence="1">
    <location>
        <begin position="940"/>
        <end position="956"/>
    </location>
</feature>
<feature type="compositionally biased region" description="Low complexity" evidence="1">
    <location>
        <begin position="436"/>
        <end position="459"/>
    </location>
</feature>
<evidence type="ECO:0000256" key="1">
    <source>
        <dbReference type="SAM" id="MobiDB-lite"/>
    </source>
</evidence>
<organism evidence="2 3">
    <name type="scientific">Puccinia striiformis</name>
    <dbReference type="NCBI Taxonomy" id="27350"/>
    <lineage>
        <taxon>Eukaryota</taxon>
        <taxon>Fungi</taxon>
        <taxon>Dikarya</taxon>
        <taxon>Basidiomycota</taxon>
        <taxon>Pucciniomycotina</taxon>
        <taxon>Pucciniomycetes</taxon>
        <taxon>Pucciniales</taxon>
        <taxon>Pucciniaceae</taxon>
        <taxon>Puccinia</taxon>
    </lineage>
</organism>
<comment type="caution">
    <text evidence="2">The sequence shown here is derived from an EMBL/GenBank/DDBJ whole genome shotgun (WGS) entry which is preliminary data.</text>
</comment>
<dbReference type="AlphaFoldDB" id="A0A2S4VS25"/>
<sequence length="1136" mass="125374">MINSNLVYPNIGNPTAEEERETPNTTYQSTDDHEINRAASHLSLQEARNPELVPNNYPNSPNPLFNSPQPQGTSDDQCYPAETLPTYGELADQEGHRFGKWRGWIEKRAHERAHERTMDRQEAELQGRQFGSSWDLPQSNQNINQSQPASLDRNSSIISARDERAAFKSASRNHKDAFLKNHRGKFDGSTSGHRPNLELGPGVVNLTPSTSIHQIGSRFLPQFPSQPLCAIPLPLSKIKNHASTSEPAVERFLLVGTIEGLYVCDLMPSLSSTVKKDMVSPTDSKIYQLWRGLGVHQLEIAIEDTPPTSNSSLPGIVIALTSSPSESIISVGMDGINKSIKMWPMQSMINLVKFRAFSENSECLDLEERSTSNKRNSALDAIPSTLAGLKSMFEKGKHKAGGSISSFSNSFSNASPSSNPNIPTRQQSRDPYVHKPLTTSPLMNPSSPSPSYQKSPNQSHLELPLQWAKQTISLNLPRIQANGPILFIKLSNSPVPGLNPVNDQIDQINDSKSIPAGLRSRSRARTVNGDDGSDDQTPNDGWWYLIIATKQVIFVMDSQPAPQRTWQLCAEMTAPFTAKTAHLVLSEFSRSNNMSKTPSHARTSTVGRKFLNPRLGYGELAVLLTMKEYAVVISLSDLSVRELDLQGTVAASQTTTNLSSQKAISRPSTGSFSGLSHLERVQNNFKPFGRNTSSIGGSIEPVLINKRVKDGFGLARDEGFQVENRRTSRLVSDRRWAGCEELLIPVPSQANHSTSTGGGGDEFDKKEDKHHLRSIYLVTRGYLTYAVICPFGYESRPRSSPRDPSSSCIDQHAGLAGGLPPPLLLKPIHTFTWRAIPIKVQAQIIPTPSKWARVEEKEREPTEGDQSSSNSSGSRGNEVFCCLTAFTASSVEVQEGFISLKFLRMMWEAGKVKEHQNRNLCFFTPASSSTAYRKRMRDASSSSHTSSSSSSSSSSSNGNNKDRNEEEEELTETFTAHRRGPSLPPSPRPPPRSSSSTTMDHQSRSSISETIIDQPPFEENEEELNDNSSYDYSAKIGYLCSSAAWFSASSSSLPPPHLKESKPILPHQPHSFDSNTSENTINDHLPPHHHQQSQQQQAKLGIGPTNNNRQFINGSFFWKQAVGDWKIMYVCSSSDA</sequence>
<proteinExistence type="predicted"/>
<feature type="compositionally biased region" description="Acidic residues" evidence="1">
    <location>
        <begin position="1016"/>
        <end position="1025"/>
    </location>
</feature>
<feature type="compositionally biased region" description="Low complexity" evidence="1">
    <location>
        <begin position="138"/>
        <end position="147"/>
    </location>
</feature>
<dbReference type="Proteomes" id="UP000239156">
    <property type="component" value="Unassembled WGS sequence"/>
</dbReference>
<feature type="compositionally biased region" description="Polar residues" evidence="1">
    <location>
        <begin position="997"/>
        <end position="1011"/>
    </location>
</feature>
<feature type="region of interest" description="Disordered" evidence="1">
    <location>
        <begin position="131"/>
        <end position="154"/>
    </location>
</feature>
<accession>A0A2S4VS25</accession>
<feature type="compositionally biased region" description="Low complexity" evidence="1">
    <location>
        <begin position="401"/>
        <end position="422"/>
    </location>
</feature>
<feature type="region of interest" description="Disordered" evidence="1">
    <location>
        <begin position="1"/>
        <end position="31"/>
    </location>
</feature>
<feature type="compositionally biased region" description="Polar residues" evidence="1">
    <location>
        <begin position="1071"/>
        <end position="1082"/>
    </location>
</feature>
<reference evidence="2" key="1">
    <citation type="submission" date="2017-12" db="EMBL/GenBank/DDBJ databases">
        <title>Gene loss provides genomic basis for host adaptation in cereal stripe rust fungi.</title>
        <authorList>
            <person name="Xia C."/>
        </authorList>
    </citation>
    <scope>NUCLEOTIDE SEQUENCE [LARGE SCALE GENOMIC DNA]</scope>
    <source>
        <strain evidence="2">93-210</strain>
    </source>
</reference>
<protein>
    <submittedName>
        <fullName evidence="2">Uncharacterized protein</fullName>
    </submittedName>
</protein>
<keyword evidence="3" id="KW-1185">Reference proteome</keyword>
<feature type="compositionally biased region" description="Basic and acidic residues" evidence="1">
    <location>
        <begin position="852"/>
        <end position="862"/>
    </location>
</feature>
<feature type="region of interest" description="Disordered" evidence="1">
    <location>
        <begin position="50"/>
        <end position="82"/>
    </location>
</feature>
<dbReference type="VEuPathDB" id="FungiDB:PSTT_04727"/>
<feature type="region of interest" description="Disordered" evidence="1">
    <location>
        <begin position="932"/>
        <end position="1026"/>
    </location>
</feature>
<feature type="region of interest" description="Disordered" evidence="1">
    <location>
        <begin position="400"/>
        <end position="460"/>
    </location>
</feature>
<dbReference type="VEuPathDB" id="FungiDB:PSHT_04163"/>
<feature type="compositionally biased region" description="Polar residues" evidence="1">
    <location>
        <begin position="501"/>
        <end position="512"/>
    </location>
</feature>
<gene>
    <name evidence="2" type="ORF">PSTT_04727</name>
</gene>
<feature type="region of interest" description="Disordered" evidence="1">
    <location>
        <begin position="852"/>
        <end position="875"/>
    </location>
</feature>
<evidence type="ECO:0000313" key="2">
    <source>
        <dbReference type="EMBL" id="POW12210.1"/>
    </source>
</evidence>
<feature type="compositionally biased region" description="Pro residues" evidence="1">
    <location>
        <begin position="982"/>
        <end position="992"/>
    </location>
</feature>
<feature type="region of interest" description="Disordered" evidence="1">
    <location>
        <begin position="1051"/>
        <end position="1101"/>
    </location>
</feature>
<name>A0A2S4VS25_9BASI</name>
<feature type="compositionally biased region" description="Polar residues" evidence="1">
    <location>
        <begin position="56"/>
        <end position="76"/>
    </location>
</feature>
<evidence type="ECO:0000313" key="3">
    <source>
        <dbReference type="Proteomes" id="UP000239156"/>
    </source>
</evidence>
<dbReference type="EMBL" id="PKSL01000033">
    <property type="protein sequence ID" value="POW12210.1"/>
    <property type="molecule type" value="Genomic_DNA"/>
</dbReference>